<dbReference type="GO" id="GO:0006307">
    <property type="term" value="P:DNA alkylation repair"/>
    <property type="evidence" value="ECO:0007669"/>
    <property type="project" value="InterPro"/>
</dbReference>
<comment type="subcellular location">
    <subcellularLocation>
        <location evidence="3">Cytoplasm</location>
    </subcellularLocation>
    <subcellularLocation>
        <location evidence="2">Nucleus</location>
    </subcellularLocation>
</comment>
<evidence type="ECO:0000256" key="2">
    <source>
        <dbReference type="ARBA" id="ARBA00004123"/>
    </source>
</evidence>
<evidence type="ECO:0000256" key="3">
    <source>
        <dbReference type="ARBA" id="ARBA00004496"/>
    </source>
</evidence>
<dbReference type="EC" id="1.14.11.33" evidence="23"/>
<sequence>MSQDKRRRTRVQGGWAVTEKAKRSDADKTKVPPAPAWLAKTVDVPQQTTRQKFVYEETTEELEHVEKERLLDKAGVYDLSLGPSGVSRVKLFPNFLEKAECDAMFETLYDNLPWRQKSDVINGVKYLQPRMTLWLGPLPYSYSGVTHEANNDWPPVIQRLKDHLEESTGLCFNSVLANLYHNGHDHLPWHSDNEKGMGQNPTIASVSLGDSRMFELRKKPPVEQPDDFSNTPRVKIPLDAGTLLIMEGTIQDDWQHRVPKEYHDRGPRINLTFRVIHRE</sequence>
<dbReference type="AlphaFoldDB" id="A0AAD9KYM3"/>
<dbReference type="GO" id="GO:0035516">
    <property type="term" value="F:broad specificity oxidative DNA demethylase activity"/>
    <property type="evidence" value="ECO:0007669"/>
    <property type="project" value="UniProtKB-EC"/>
</dbReference>
<evidence type="ECO:0000256" key="7">
    <source>
        <dbReference type="ARBA" id="ARBA00022843"/>
    </source>
</evidence>
<evidence type="ECO:0000313" key="29">
    <source>
        <dbReference type="Proteomes" id="UP001209878"/>
    </source>
</evidence>
<evidence type="ECO:0000256" key="19">
    <source>
        <dbReference type="ARBA" id="ARBA00053025"/>
    </source>
</evidence>
<feature type="compositionally biased region" description="Basic and acidic residues" evidence="26">
    <location>
        <begin position="19"/>
        <end position="30"/>
    </location>
</feature>
<comment type="catalytic activity">
    <reaction evidence="18">
        <text>a 3,N(4)-etheno-2'-deoxycytidine in single-stranded DNA + 2-oxoglutarate + O2 + H2O = a 2'-deoxycytidine in single-stranded DNA + glyoxal + succinate + CO2</text>
        <dbReference type="Rhea" id="RHEA:70471"/>
        <dbReference type="Rhea" id="RHEA-COMP:12846"/>
        <dbReference type="Rhea" id="RHEA-COMP:17906"/>
        <dbReference type="ChEBI" id="CHEBI:15377"/>
        <dbReference type="ChEBI" id="CHEBI:15379"/>
        <dbReference type="ChEBI" id="CHEBI:16526"/>
        <dbReference type="ChEBI" id="CHEBI:16810"/>
        <dbReference type="ChEBI" id="CHEBI:30031"/>
        <dbReference type="ChEBI" id="CHEBI:34779"/>
        <dbReference type="ChEBI" id="CHEBI:85452"/>
        <dbReference type="ChEBI" id="CHEBI:189585"/>
    </reaction>
    <physiologicalReaction direction="left-to-right" evidence="18">
        <dbReference type="Rhea" id="RHEA:70472"/>
    </physiologicalReaction>
</comment>
<evidence type="ECO:0000256" key="20">
    <source>
        <dbReference type="ARBA" id="ARBA00054625"/>
    </source>
</evidence>
<keyword evidence="10" id="KW-0408">Iron</keyword>
<evidence type="ECO:0000256" key="8">
    <source>
        <dbReference type="ARBA" id="ARBA00022964"/>
    </source>
</evidence>
<evidence type="ECO:0000256" key="21">
    <source>
        <dbReference type="ARBA" id="ARBA00064884"/>
    </source>
</evidence>
<proteinExistence type="predicted"/>
<evidence type="ECO:0000256" key="5">
    <source>
        <dbReference type="ARBA" id="ARBA00022723"/>
    </source>
</evidence>
<keyword evidence="9" id="KW-0560">Oxidoreductase</keyword>
<evidence type="ECO:0000313" key="28">
    <source>
        <dbReference type="EMBL" id="KAK2179203.1"/>
    </source>
</evidence>
<keyword evidence="5" id="KW-0479">Metal-binding</keyword>
<dbReference type="InterPro" id="IPR027450">
    <property type="entry name" value="AlkB-like"/>
</dbReference>
<feature type="domain" description="Fe2OG dioxygenase" evidence="27">
    <location>
        <begin position="171"/>
        <end position="277"/>
    </location>
</feature>
<evidence type="ECO:0000256" key="1">
    <source>
        <dbReference type="ARBA" id="ARBA00001954"/>
    </source>
</evidence>
<evidence type="ECO:0000256" key="26">
    <source>
        <dbReference type="SAM" id="MobiDB-lite"/>
    </source>
</evidence>
<feature type="region of interest" description="Disordered" evidence="26">
    <location>
        <begin position="1"/>
        <end position="32"/>
    </location>
</feature>
<comment type="caution">
    <text evidence="28">The sequence shown here is derived from an EMBL/GenBank/DDBJ whole genome shotgun (WGS) entry which is preliminary data.</text>
</comment>
<evidence type="ECO:0000256" key="6">
    <source>
        <dbReference type="ARBA" id="ARBA00022763"/>
    </source>
</evidence>
<evidence type="ECO:0000256" key="22">
    <source>
        <dbReference type="ARBA" id="ARBA00066588"/>
    </source>
</evidence>
<dbReference type="PANTHER" id="PTHR31212:SF4">
    <property type="entry name" value="ALPHA-KETOGLUTARATE-DEPENDENT DIOXYGENASE ALKB HOMOLOG 3"/>
    <property type="match status" value="1"/>
</dbReference>
<evidence type="ECO:0000256" key="10">
    <source>
        <dbReference type="ARBA" id="ARBA00023004"/>
    </source>
</evidence>
<keyword evidence="6" id="KW-0227">DNA damage</keyword>
<keyword evidence="8" id="KW-0223">Dioxygenase</keyword>
<evidence type="ECO:0000256" key="16">
    <source>
        <dbReference type="ARBA" id="ARBA00051010"/>
    </source>
</evidence>
<dbReference type="GO" id="GO:0005739">
    <property type="term" value="C:mitochondrion"/>
    <property type="evidence" value="ECO:0007669"/>
    <property type="project" value="TreeGrafter"/>
</dbReference>
<comment type="function">
    <text evidence="20">Dioxygenase that mediates demethylation of DNA and RNA containing 1-methyladenosine (m1A). Repairs alkylated DNA containing 1-methyladenosine (m1A) and 3-methylcytosine (m3C) by oxidative demethylation. Has a strong preference for single-stranded DNA. Able to process alkylated m3C within double-stranded regions via its interaction with ASCC3, which promotes DNA unwinding to generate single-stranded substrate needed for ALKBH3. Can repair exocyclic 3,N4-ethenocytosine adducs in single-stranded DNA. Also acts on RNA. Demethylates N(1)-methyladenosine (m1A) RNA, an epigenetic internal modification of messenger RNAs (mRNAs) highly enriched within 5'-untranslated regions (UTRs) and in the vicinity of start codons. Requires molecular oxygen, alpha-ketoglutarate and iron.</text>
</comment>
<evidence type="ECO:0000256" key="13">
    <source>
        <dbReference type="ARBA" id="ARBA00023242"/>
    </source>
</evidence>
<reference evidence="28" key="1">
    <citation type="journal article" date="2023" name="Mol. Biol. Evol.">
        <title>Third-Generation Sequencing Reveals the Adaptive Role of the Epigenome in Three Deep-Sea Polychaetes.</title>
        <authorList>
            <person name="Perez M."/>
            <person name="Aroh O."/>
            <person name="Sun Y."/>
            <person name="Lan Y."/>
            <person name="Juniper S.K."/>
            <person name="Young C.R."/>
            <person name="Angers B."/>
            <person name="Qian P.Y."/>
        </authorList>
    </citation>
    <scope>NUCLEOTIDE SEQUENCE</scope>
    <source>
        <strain evidence="28">R07B-5</strain>
    </source>
</reference>
<comment type="catalytic activity">
    <reaction evidence="17">
        <text>an N(3)-methyl-2'-deoxycytidine in single-stranded DNA + 2-oxoglutarate + O2 = a 2'-deoxycytidine in single-stranded DNA + formaldehyde + succinate + CO2 + H(+)</text>
        <dbReference type="Rhea" id="RHEA:70435"/>
        <dbReference type="Rhea" id="RHEA-COMP:12846"/>
        <dbReference type="Rhea" id="RHEA-COMP:17894"/>
        <dbReference type="ChEBI" id="CHEBI:15378"/>
        <dbReference type="ChEBI" id="CHEBI:15379"/>
        <dbReference type="ChEBI" id="CHEBI:16526"/>
        <dbReference type="ChEBI" id="CHEBI:16810"/>
        <dbReference type="ChEBI" id="CHEBI:16842"/>
        <dbReference type="ChEBI" id="CHEBI:30031"/>
        <dbReference type="ChEBI" id="CHEBI:85452"/>
        <dbReference type="ChEBI" id="CHEBI:139075"/>
    </reaction>
    <physiologicalReaction direction="left-to-right" evidence="17">
        <dbReference type="Rhea" id="RHEA:70436"/>
    </physiologicalReaction>
</comment>
<dbReference type="InterPro" id="IPR005123">
    <property type="entry name" value="Oxoglu/Fe-dep_dioxygenase_dom"/>
</dbReference>
<dbReference type="Gene3D" id="2.60.120.590">
    <property type="entry name" value="Alpha-ketoglutarate-dependent dioxygenase AlkB-like"/>
    <property type="match status" value="1"/>
</dbReference>
<dbReference type="EC" id="1.14.11.54" evidence="22"/>
<keyword evidence="14" id="KW-0379">Hydroxylation</keyword>
<dbReference type="EMBL" id="JAODUO010000505">
    <property type="protein sequence ID" value="KAK2179203.1"/>
    <property type="molecule type" value="Genomic_DNA"/>
</dbReference>
<name>A0AAD9KYM3_RIDPI</name>
<evidence type="ECO:0000256" key="24">
    <source>
        <dbReference type="ARBA" id="ARBA00071421"/>
    </source>
</evidence>
<comment type="catalytic activity">
    <reaction evidence="19">
        <text>a methylated nucleobase within DNA + 2-oxoglutarate + O2 = a nucleobase within DNA + formaldehyde + succinate + CO2</text>
        <dbReference type="Rhea" id="RHEA:30299"/>
        <dbReference type="Rhea" id="RHEA-COMP:12192"/>
        <dbReference type="Rhea" id="RHEA-COMP:12193"/>
        <dbReference type="ChEBI" id="CHEBI:15379"/>
        <dbReference type="ChEBI" id="CHEBI:16526"/>
        <dbReference type="ChEBI" id="CHEBI:16810"/>
        <dbReference type="ChEBI" id="CHEBI:16842"/>
        <dbReference type="ChEBI" id="CHEBI:30031"/>
        <dbReference type="ChEBI" id="CHEBI:32875"/>
        <dbReference type="ChEBI" id="CHEBI:64428"/>
        <dbReference type="EC" id="1.14.11.33"/>
    </reaction>
    <physiologicalReaction direction="left-to-right" evidence="19">
        <dbReference type="Rhea" id="RHEA:30300"/>
    </physiologicalReaction>
</comment>
<evidence type="ECO:0000256" key="17">
    <source>
        <dbReference type="ARBA" id="ARBA00051165"/>
    </source>
</evidence>
<feature type="compositionally biased region" description="Basic residues" evidence="26">
    <location>
        <begin position="1"/>
        <end position="10"/>
    </location>
</feature>
<comment type="subunit">
    <text evidence="21">Interacts with the ASCC complex composed of ASCC1, ASCC2 and ASCC3. Interacts directly with ASCC3, and is thereby recruited to the ASCC complex. Interacts with OTUD4; the interaction is direct. Interacts with USP7 and USP9X.</text>
</comment>
<evidence type="ECO:0000256" key="15">
    <source>
        <dbReference type="ARBA" id="ARBA00050870"/>
    </source>
</evidence>
<evidence type="ECO:0000256" key="14">
    <source>
        <dbReference type="ARBA" id="ARBA00023278"/>
    </source>
</evidence>
<keyword evidence="12" id="KW-0234">DNA repair</keyword>
<dbReference type="Proteomes" id="UP001209878">
    <property type="component" value="Unassembled WGS sequence"/>
</dbReference>
<evidence type="ECO:0000256" key="4">
    <source>
        <dbReference type="ARBA" id="ARBA00022490"/>
    </source>
</evidence>
<evidence type="ECO:0000256" key="9">
    <source>
        <dbReference type="ARBA" id="ARBA00023002"/>
    </source>
</evidence>
<dbReference type="GO" id="GO:0046872">
    <property type="term" value="F:metal ion binding"/>
    <property type="evidence" value="ECO:0007669"/>
    <property type="project" value="UniProtKB-KW"/>
</dbReference>
<keyword evidence="11" id="KW-0558">Oxidation</keyword>
<keyword evidence="4" id="KW-0963">Cytoplasm</keyword>
<gene>
    <name evidence="28" type="ORF">NP493_506g01030</name>
</gene>
<evidence type="ECO:0000256" key="11">
    <source>
        <dbReference type="ARBA" id="ARBA00023097"/>
    </source>
</evidence>
<dbReference type="PROSITE" id="PS51471">
    <property type="entry name" value="FE2OG_OXY"/>
    <property type="match status" value="1"/>
</dbReference>
<protein>
    <recommendedName>
        <fullName evidence="24">Alpha-ketoglutarate-dependent dioxygenase alkB homolog 3</fullName>
        <ecNumber evidence="23">1.14.11.33</ecNumber>
        <ecNumber evidence="22">1.14.11.54</ecNumber>
    </recommendedName>
    <alternativeName>
        <fullName evidence="25">Alkylated DNA repair protein alkB homolog 3</fullName>
    </alternativeName>
</protein>
<evidence type="ECO:0000256" key="18">
    <source>
        <dbReference type="ARBA" id="ARBA00052597"/>
    </source>
</evidence>
<dbReference type="SUPFAM" id="SSF51197">
    <property type="entry name" value="Clavaminate synthase-like"/>
    <property type="match status" value="1"/>
</dbReference>
<dbReference type="PANTHER" id="PTHR31212">
    <property type="entry name" value="ALPHA-KETOGLUTARATE-DEPENDENT DIOXYGENASE ALKB HOMOLOG 3"/>
    <property type="match status" value="1"/>
</dbReference>
<comment type="catalytic activity">
    <reaction evidence="15">
        <text>an N(1)-methyladenosine in mRNA + 2-oxoglutarate + O2 = an adenosine in mRNA + formaldehyde + succinate + CO2</text>
        <dbReference type="Rhea" id="RHEA:49516"/>
        <dbReference type="Rhea" id="RHEA-COMP:12414"/>
        <dbReference type="Rhea" id="RHEA-COMP:12415"/>
        <dbReference type="ChEBI" id="CHEBI:15379"/>
        <dbReference type="ChEBI" id="CHEBI:16526"/>
        <dbReference type="ChEBI" id="CHEBI:16810"/>
        <dbReference type="ChEBI" id="CHEBI:16842"/>
        <dbReference type="ChEBI" id="CHEBI:30031"/>
        <dbReference type="ChEBI" id="CHEBI:74411"/>
        <dbReference type="ChEBI" id="CHEBI:74491"/>
        <dbReference type="EC" id="1.14.11.54"/>
    </reaction>
</comment>
<dbReference type="Pfam" id="PF13532">
    <property type="entry name" value="2OG-FeII_Oxy_2"/>
    <property type="match status" value="1"/>
</dbReference>
<dbReference type="GO" id="GO:1990930">
    <property type="term" value="F:mRNA N1-methyladenosine dioxygenase activity"/>
    <property type="evidence" value="ECO:0007669"/>
    <property type="project" value="UniProtKB-EC"/>
</dbReference>
<accession>A0AAD9KYM3</accession>
<dbReference type="InterPro" id="IPR032854">
    <property type="entry name" value="ALKBH3"/>
</dbReference>
<comment type="catalytic activity">
    <reaction evidence="16">
        <text>an N(1)-methyl-2'-deoxyadenosine in single-stranded DNA + 2-oxoglutarate + O2 = a 2'-deoxyadenosine in single-stranded DNA + formaldehyde + succinate + CO2 + H(+)</text>
        <dbReference type="Rhea" id="RHEA:70447"/>
        <dbReference type="Rhea" id="RHEA-COMP:17895"/>
        <dbReference type="Rhea" id="RHEA-COMP:17896"/>
        <dbReference type="ChEBI" id="CHEBI:15378"/>
        <dbReference type="ChEBI" id="CHEBI:15379"/>
        <dbReference type="ChEBI" id="CHEBI:16526"/>
        <dbReference type="ChEBI" id="CHEBI:16810"/>
        <dbReference type="ChEBI" id="CHEBI:16842"/>
        <dbReference type="ChEBI" id="CHEBI:30031"/>
        <dbReference type="ChEBI" id="CHEBI:90615"/>
        <dbReference type="ChEBI" id="CHEBI:139096"/>
    </reaction>
    <physiologicalReaction direction="left-to-right" evidence="16">
        <dbReference type="Rhea" id="RHEA:70448"/>
    </physiologicalReaction>
</comment>
<organism evidence="28 29">
    <name type="scientific">Ridgeia piscesae</name>
    <name type="common">Tubeworm</name>
    <dbReference type="NCBI Taxonomy" id="27915"/>
    <lineage>
        <taxon>Eukaryota</taxon>
        <taxon>Metazoa</taxon>
        <taxon>Spiralia</taxon>
        <taxon>Lophotrochozoa</taxon>
        <taxon>Annelida</taxon>
        <taxon>Polychaeta</taxon>
        <taxon>Sedentaria</taxon>
        <taxon>Canalipalpata</taxon>
        <taxon>Sabellida</taxon>
        <taxon>Siboglinidae</taxon>
        <taxon>Ridgeia</taxon>
    </lineage>
</organism>
<keyword evidence="29" id="KW-1185">Reference proteome</keyword>
<evidence type="ECO:0000256" key="23">
    <source>
        <dbReference type="ARBA" id="ARBA00066725"/>
    </source>
</evidence>
<dbReference type="InterPro" id="IPR037151">
    <property type="entry name" value="AlkB-like_sf"/>
</dbReference>
<dbReference type="GO" id="GO:0005654">
    <property type="term" value="C:nucleoplasm"/>
    <property type="evidence" value="ECO:0007669"/>
    <property type="project" value="TreeGrafter"/>
</dbReference>
<keyword evidence="13" id="KW-0539">Nucleus</keyword>
<evidence type="ECO:0000256" key="25">
    <source>
        <dbReference type="ARBA" id="ARBA00077988"/>
    </source>
</evidence>
<evidence type="ECO:0000259" key="27">
    <source>
        <dbReference type="PROSITE" id="PS51471"/>
    </source>
</evidence>
<keyword evidence="7" id="KW-0832">Ubl conjugation</keyword>
<comment type="cofactor">
    <cofactor evidence="1">
        <name>Fe(2+)</name>
        <dbReference type="ChEBI" id="CHEBI:29033"/>
    </cofactor>
</comment>
<evidence type="ECO:0000256" key="12">
    <source>
        <dbReference type="ARBA" id="ARBA00023204"/>
    </source>
</evidence>
<dbReference type="FunFam" id="2.60.120.590:FF:000003">
    <property type="entry name" value="alpha-ketoglutarate-dependent dioxygenase alkB homolog 3"/>
    <property type="match status" value="1"/>
</dbReference>